<dbReference type="Proteomes" id="UP000008229">
    <property type="component" value="Chromosome"/>
</dbReference>
<comment type="subcellular location">
    <subcellularLocation>
        <location evidence="1">Cell envelope</location>
    </subcellularLocation>
</comment>
<keyword evidence="7" id="KW-1185">Reference proteome</keyword>
<dbReference type="PIRSF" id="PIRSF002741">
    <property type="entry name" value="MppA"/>
    <property type="match status" value="1"/>
</dbReference>
<dbReference type="HOGENOM" id="CLU_017028_7_3_11"/>
<evidence type="ECO:0000256" key="4">
    <source>
        <dbReference type="ARBA" id="ARBA00022729"/>
    </source>
</evidence>
<keyword evidence="3" id="KW-0813">Transport</keyword>
<dbReference type="RefSeq" id="WP_012933407.1">
    <property type="nucleotide sequence ID" value="NC_013739.1"/>
</dbReference>
<protein>
    <submittedName>
        <fullName evidence="6">Extracellular solute-binding protein family 5</fullName>
    </submittedName>
</protein>
<dbReference type="GO" id="GO:0043190">
    <property type="term" value="C:ATP-binding cassette (ABC) transporter complex"/>
    <property type="evidence" value="ECO:0007669"/>
    <property type="project" value="InterPro"/>
</dbReference>
<evidence type="ECO:0000256" key="2">
    <source>
        <dbReference type="ARBA" id="ARBA00005695"/>
    </source>
</evidence>
<organism evidence="6 7">
    <name type="scientific">Conexibacter woesei (strain DSM 14684 / CCUG 47730 / CIP 108061 / JCM 11494 / NBRC 100937 / ID131577)</name>
    <dbReference type="NCBI Taxonomy" id="469383"/>
    <lineage>
        <taxon>Bacteria</taxon>
        <taxon>Bacillati</taxon>
        <taxon>Actinomycetota</taxon>
        <taxon>Thermoleophilia</taxon>
        <taxon>Solirubrobacterales</taxon>
        <taxon>Conexibacteraceae</taxon>
        <taxon>Conexibacter</taxon>
    </lineage>
</organism>
<dbReference type="InterPro" id="IPR039424">
    <property type="entry name" value="SBP_5"/>
</dbReference>
<dbReference type="InterPro" id="IPR000914">
    <property type="entry name" value="SBP_5_dom"/>
</dbReference>
<proteinExistence type="inferred from homology"/>
<keyword evidence="4" id="KW-0732">Signal</keyword>
<dbReference type="PANTHER" id="PTHR30290:SF10">
    <property type="entry name" value="PERIPLASMIC OLIGOPEPTIDE-BINDING PROTEIN-RELATED"/>
    <property type="match status" value="1"/>
</dbReference>
<evidence type="ECO:0000256" key="1">
    <source>
        <dbReference type="ARBA" id="ARBA00004196"/>
    </source>
</evidence>
<dbReference type="PANTHER" id="PTHR30290">
    <property type="entry name" value="PERIPLASMIC BINDING COMPONENT OF ABC TRANSPORTER"/>
    <property type="match status" value="1"/>
</dbReference>
<dbReference type="OrthoDB" id="9803988at2"/>
<dbReference type="eggNOG" id="COG0747">
    <property type="taxonomic scope" value="Bacteria"/>
</dbReference>
<evidence type="ECO:0000313" key="7">
    <source>
        <dbReference type="Proteomes" id="UP000008229"/>
    </source>
</evidence>
<dbReference type="Gene3D" id="3.40.190.10">
    <property type="entry name" value="Periplasmic binding protein-like II"/>
    <property type="match status" value="1"/>
</dbReference>
<dbReference type="STRING" id="469383.Cwoe_1930"/>
<dbReference type="GO" id="GO:1904680">
    <property type="term" value="F:peptide transmembrane transporter activity"/>
    <property type="evidence" value="ECO:0007669"/>
    <property type="project" value="TreeGrafter"/>
</dbReference>
<dbReference type="Pfam" id="PF00496">
    <property type="entry name" value="SBP_bac_5"/>
    <property type="match status" value="1"/>
</dbReference>
<dbReference type="EMBL" id="CP001854">
    <property type="protein sequence ID" value="ADB50356.1"/>
    <property type="molecule type" value="Genomic_DNA"/>
</dbReference>
<gene>
    <name evidence="6" type="ordered locus">Cwoe_1930</name>
</gene>
<dbReference type="GO" id="GO:0030313">
    <property type="term" value="C:cell envelope"/>
    <property type="evidence" value="ECO:0007669"/>
    <property type="project" value="UniProtKB-SubCell"/>
</dbReference>
<dbReference type="SUPFAM" id="SSF53850">
    <property type="entry name" value="Periplasmic binding protein-like II"/>
    <property type="match status" value="1"/>
</dbReference>
<evidence type="ECO:0000256" key="3">
    <source>
        <dbReference type="ARBA" id="ARBA00022448"/>
    </source>
</evidence>
<dbReference type="KEGG" id="cwo:Cwoe_1930"/>
<reference evidence="6 7" key="1">
    <citation type="journal article" date="2010" name="Stand. Genomic Sci.">
        <title>Complete genome sequence of Conexibacter woesei type strain (ID131577).</title>
        <authorList>
            <person name="Pukall R."/>
            <person name="Lapidus A."/>
            <person name="Glavina Del Rio T."/>
            <person name="Copeland A."/>
            <person name="Tice H."/>
            <person name="Cheng J.-F."/>
            <person name="Lucas S."/>
            <person name="Chen F."/>
            <person name="Nolan M."/>
            <person name="Bruce D."/>
            <person name="Goodwin L."/>
            <person name="Pitluck S."/>
            <person name="Mavromatis K."/>
            <person name="Ivanova N."/>
            <person name="Ovchinnikova G."/>
            <person name="Pati A."/>
            <person name="Chen A."/>
            <person name="Palaniappan K."/>
            <person name="Land M."/>
            <person name="Hauser L."/>
            <person name="Chang Y.-J."/>
            <person name="Jeffries C.D."/>
            <person name="Chain P."/>
            <person name="Meincke L."/>
            <person name="Sims D."/>
            <person name="Brettin T."/>
            <person name="Detter J.C."/>
            <person name="Rohde M."/>
            <person name="Goeker M."/>
            <person name="Bristow J."/>
            <person name="Eisen J.A."/>
            <person name="Markowitz V."/>
            <person name="Kyrpides N.C."/>
            <person name="Klenk H.-P."/>
            <person name="Hugenholtz P."/>
        </authorList>
    </citation>
    <scope>NUCLEOTIDE SEQUENCE [LARGE SCALE GENOMIC DNA]</scope>
    <source>
        <strain evidence="7">DSM 14684 / CIP 108061 / JCM 11494 / NBRC 100937 / ID131577</strain>
    </source>
</reference>
<name>D3F376_CONWI</name>
<dbReference type="AlphaFoldDB" id="D3F376"/>
<dbReference type="GO" id="GO:0042597">
    <property type="term" value="C:periplasmic space"/>
    <property type="evidence" value="ECO:0007669"/>
    <property type="project" value="UniProtKB-ARBA"/>
</dbReference>
<sequence length="499" mass="54591">MALLVTVAGCGDGSSSSTSSSRSGEKVLRYGVTSKLDTYNPARDSVTGATNIRYLTTETILEKDPETGQYGPGLATEFGFAGRGNTAYEFTLREDASFSDGTPLDAAAVKKWLEYFSRAGGPWVGLVALRSIETPGRYTVRLNFRVPSPNIEYFLAGGNNWGFVSSPRGVDDPKLLAQDMMGVGPYVMDPGESVAGDHYTFTPNDRYYDQSKVKWDKIVVKVITDPSTMVKALQAGELDASQGDFSTVGTAERVPGLKVHWGQGGWDPILLLTKHSEPLRDVRVRQALNYAIDREAITQAMLGKYGEPTSEWVTTDGFDPEYQDYYEYDPEKAKRLLEAAGYGDGLTLKVVDQGYYGNLGDRMVQIVADYMSRVGVTFQVTKATSASEHLEKGLSGAFDAWQFAVGSVPTATFLDFFGEGFGVIPDPELDEIAARASVAPKEEMPEIWKEFSRRTVEQASMLNIFTTPVLLYARDDIEGVVATPAFGVSPALLQWEPAR</sequence>
<feature type="domain" description="Solute-binding protein family 5" evidence="5">
    <location>
        <begin position="70"/>
        <end position="408"/>
    </location>
</feature>
<dbReference type="Gene3D" id="3.10.105.10">
    <property type="entry name" value="Dipeptide-binding Protein, Domain 3"/>
    <property type="match status" value="1"/>
</dbReference>
<comment type="similarity">
    <text evidence="2">Belongs to the bacterial solute-binding protein 5 family.</text>
</comment>
<dbReference type="GO" id="GO:0015833">
    <property type="term" value="P:peptide transport"/>
    <property type="evidence" value="ECO:0007669"/>
    <property type="project" value="TreeGrafter"/>
</dbReference>
<evidence type="ECO:0000313" key="6">
    <source>
        <dbReference type="EMBL" id="ADB50356.1"/>
    </source>
</evidence>
<reference evidence="7" key="2">
    <citation type="submission" date="2010-01" db="EMBL/GenBank/DDBJ databases">
        <title>The complete genome of Conexibacter woesei DSM 14684.</title>
        <authorList>
            <consortium name="US DOE Joint Genome Institute (JGI-PGF)"/>
            <person name="Lucas S."/>
            <person name="Copeland A."/>
            <person name="Lapidus A."/>
            <person name="Glavina del Rio T."/>
            <person name="Dalin E."/>
            <person name="Tice H."/>
            <person name="Bruce D."/>
            <person name="Goodwin L."/>
            <person name="Pitluck S."/>
            <person name="Kyrpides N."/>
            <person name="Mavromatis K."/>
            <person name="Ivanova N."/>
            <person name="Mikhailova N."/>
            <person name="Chertkov O."/>
            <person name="Brettin T."/>
            <person name="Detter J.C."/>
            <person name="Han C."/>
            <person name="Larimer F."/>
            <person name="Land M."/>
            <person name="Hauser L."/>
            <person name="Markowitz V."/>
            <person name="Cheng J.-F."/>
            <person name="Hugenholtz P."/>
            <person name="Woyke T."/>
            <person name="Wu D."/>
            <person name="Pukall R."/>
            <person name="Steenblock K."/>
            <person name="Schneider S."/>
            <person name="Klenk H.-P."/>
            <person name="Eisen J.A."/>
        </authorList>
    </citation>
    <scope>NUCLEOTIDE SEQUENCE [LARGE SCALE GENOMIC DNA]</scope>
    <source>
        <strain evidence="7">DSM 14684 / CIP 108061 / JCM 11494 / NBRC 100937 / ID131577</strain>
    </source>
</reference>
<dbReference type="InterPro" id="IPR030678">
    <property type="entry name" value="Peptide/Ni-bd"/>
</dbReference>
<evidence type="ECO:0000259" key="5">
    <source>
        <dbReference type="Pfam" id="PF00496"/>
    </source>
</evidence>
<accession>D3F376</accession>